<evidence type="ECO:0000313" key="2">
    <source>
        <dbReference type="Proteomes" id="UP000054018"/>
    </source>
</evidence>
<dbReference type="Proteomes" id="UP000054018">
    <property type="component" value="Unassembled WGS sequence"/>
</dbReference>
<evidence type="ECO:0000313" key="1">
    <source>
        <dbReference type="EMBL" id="KIK18257.1"/>
    </source>
</evidence>
<reference evidence="2" key="2">
    <citation type="submission" date="2015-01" db="EMBL/GenBank/DDBJ databases">
        <title>Evolutionary Origins and Diversification of the Mycorrhizal Mutualists.</title>
        <authorList>
            <consortium name="DOE Joint Genome Institute"/>
            <consortium name="Mycorrhizal Genomics Consortium"/>
            <person name="Kohler A."/>
            <person name="Kuo A."/>
            <person name="Nagy L.G."/>
            <person name="Floudas D."/>
            <person name="Copeland A."/>
            <person name="Barry K.W."/>
            <person name="Cichocki N."/>
            <person name="Veneault-Fourrey C."/>
            <person name="LaButti K."/>
            <person name="Lindquist E.A."/>
            <person name="Lipzen A."/>
            <person name="Lundell T."/>
            <person name="Morin E."/>
            <person name="Murat C."/>
            <person name="Riley R."/>
            <person name="Ohm R."/>
            <person name="Sun H."/>
            <person name="Tunlid A."/>
            <person name="Henrissat B."/>
            <person name="Grigoriev I.V."/>
            <person name="Hibbett D.S."/>
            <person name="Martin F."/>
        </authorList>
    </citation>
    <scope>NUCLEOTIDE SEQUENCE [LARGE SCALE GENOMIC DNA]</scope>
    <source>
        <strain evidence="2">441</strain>
    </source>
</reference>
<proteinExistence type="predicted"/>
<accession>A0A0C9Z758</accession>
<organism evidence="1 2">
    <name type="scientific">Pisolithus microcarpus 441</name>
    <dbReference type="NCBI Taxonomy" id="765257"/>
    <lineage>
        <taxon>Eukaryota</taxon>
        <taxon>Fungi</taxon>
        <taxon>Dikarya</taxon>
        <taxon>Basidiomycota</taxon>
        <taxon>Agaricomycotina</taxon>
        <taxon>Agaricomycetes</taxon>
        <taxon>Agaricomycetidae</taxon>
        <taxon>Boletales</taxon>
        <taxon>Sclerodermatineae</taxon>
        <taxon>Pisolithaceae</taxon>
        <taxon>Pisolithus</taxon>
    </lineage>
</organism>
<sequence>MACHYLHKIHGSRHCPDITYETESMQQRSHDVLHNAFSEQNPSMITVSSSAAQV</sequence>
<gene>
    <name evidence="1" type="ORF">PISMIDRAFT_194496</name>
</gene>
<dbReference type="EMBL" id="KN833809">
    <property type="protein sequence ID" value="KIK18257.1"/>
    <property type="molecule type" value="Genomic_DNA"/>
</dbReference>
<name>A0A0C9Z758_9AGAM</name>
<dbReference type="HOGENOM" id="CLU_3051219_0_0_1"/>
<keyword evidence="2" id="KW-1185">Reference proteome</keyword>
<protein>
    <submittedName>
        <fullName evidence="1">Uncharacterized protein</fullName>
    </submittedName>
</protein>
<dbReference type="AlphaFoldDB" id="A0A0C9Z758"/>
<reference evidence="1 2" key="1">
    <citation type="submission" date="2014-04" db="EMBL/GenBank/DDBJ databases">
        <authorList>
            <consortium name="DOE Joint Genome Institute"/>
            <person name="Kuo A."/>
            <person name="Kohler A."/>
            <person name="Costa M.D."/>
            <person name="Nagy L.G."/>
            <person name="Floudas D."/>
            <person name="Copeland A."/>
            <person name="Barry K.W."/>
            <person name="Cichocki N."/>
            <person name="Veneault-Fourrey C."/>
            <person name="LaButti K."/>
            <person name="Lindquist E.A."/>
            <person name="Lipzen A."/>
            <person name="Lundell T."/>
            <person name="Morin E."/>
            <person name="Murat C."/>
            <person name="Sun H."/>
            <person name="Tunlid A."/>
            <person name="Henrissat B."/>
            <person name="Grigoriev I.V."/>
            <person name="Hibbett D.S."/>
            <person name="Martin F."/>
            <person name="Nordberg H.P."/>
            <person name="Cantor M.N."/>
            <person name="Hua S.X."/>
        </authorList>
    </citation>
    <scope>NUCLEOTIDE SEQUENCE [LARGE SCALE GENOMIC DNA]</scope>
    <source>
        <strain evidence="1 2">441</strain>
    </source>
</reference>